<dbReference type="PROSITE" id="PS51257">
    <property type="entry name" value="PROKAR_LIPOPROTEIN"/>
    <property type="match status" value="1"/>
</dbReference>
<dbReference type="EMBL" id="JACYFS010000001">
    <property type="protein sequence ID" value="MBD8081155.1"/>
    <property type="molecule type" value="Genomic_DNA"/>
</dbReference>
<dbReference type="Pfam" id="PF01497">
    <property type="entry name" value="Peripla_BP_2"/>
    <property type="match status" value="1"/>
</dbReference>
<dbReference type="InterPro" id="IPR002491">
    <property type="entry name" value="ABC_transptr_periplasmic_BD"/>
</dbReference>
<dbReference type="RefSeq" id="WP_191734969.1">
    <property type="nucleotide sequence ID" value="NZ_JACYFS010000001.1"/>
</dbReference>
<dbReference type="Proteomes" id="UP000637299">
    <property type="component" value="Unassembled WGS sequence"/>
</dbReference>
<dbReference type="InterPro" id="IPR050902">
    <property type="entry name" value="ABC_Transporter_SBP"/>
</dbReference>
<proteinExistence type="predicted"/>
<reference evidence="2 3" key="1">
    <citation type="submission" date="2020-09" db="EMBL/GenBank/DDBJ databases">
        <title>Genome seq and assembly of Chryseobacterium sp.</title>
        <authorList>
            <person name="Chhetri G."/>
        </authorList>
    </citation>
    <scope>NUCLEOTIDE SEQUENCE [LARGE SCALE GENOMIC DNA]</scope>
    <source>
        <strain evidence="2 3">GCR10</strain>
    </source>
</reference>
<dbReference type="PANTHER" id="PTHR30535:SF34">
    <property type="entry name" value="MOLYBDATE-BINDING PROTEIN MOLA"/>
    <property type="match status" value="1"/>
</dbReference>
<name>A0ABR8Z776_9FLAO</name>
<gene>
    <name evidence="2" type="ORF">IC610_01830</name>
</gene>
<sequence>MKSKILILFAFLTLISCKREQKITSADWQVLSERTKFKVDQENFQLQTGKFSYNFQKKDLPFKKIIILNASMIGYISELQAENQIAGVSSPEYIYSQKVQDLVKSGKIQNVGNDQKYDVEQILSLKPDAIFTNHIPNFENTYELLKTNGIQVIFLDEYLEQKPLEKSSYLKIFGKLLGKEELAEKKFREIENNYSNYKKIAASAKSKPHVLANEMYGNVWYMPGGKTSVANFISDANANYILNKNTEDKAITMSFEEVYAKSDAISMWVNAGNHIAKKDLLMMNALYSKLNVFNKGKIYAYSGKQTATANDFFESGVVRSDVVLKDYIKIFHPQLFPDYQLTYFRELQ</sequence>
<feature type="domain" description="Fe/B12 periplasmic-binding" evidence="1">
    <location>
        <begin position="64"/>
        <end position="335"/>
    </location>
</feature>
<comment type="caution">
    <text evidence="2">The sequence shown here is derived from an EMBL/GenBank/DDBJ whole genome shotgun (WGS) entry which is preliminary data.</text>
</comment>
<dbReference type="SUPFAM" id="SSF53807">
    <property type="entry name" value="Helical backbone' metal receptor"/>
    <property type="match status" value="1"/>
</dbReference>
<evidence type="ECO:0000313" key="3">
    <source>
        <dbReference type="Proteomes" id="UP000637299"/>
    </source>
</evidence>
<dbReference type="PROSITE" id="PS50983">
    <property type="entry name" value="FE_B12_PBP"/>
    <property type="match status" value="1"/>
</dbReference>
<evidence type="ECO:0000259" key="1">
    <source>
        <dbReference type="PROSITE" id="PS50983"/>
    </source>
</evidence>
<dbReference type="PANTHER" id="PTHR30535">
    <property type="entry name" value="VITAMIN B12-BINDING PROTEIN"/>
    <property type="match status" value="1"/>
</dbReference>
<protein>
    <submittedName>
        <fullName evidence="2">ABC transporter substrate-binding protein</fullName>
    </submittedName>
</protein>
<keyword evidence="3" id="KW-1185">Reference proteome</keyword>
<evidence type="ECO:0000313" key="2">
    <source>
        <dbReference type="EMBL" id="MBD8081155.1"/>
    </source>
</evidence>
<organism evidence="2 3">
    <name type="scientific">Chryseobacterium caseinilyticum</name>
    <dbReference type="NCBI Taxonomy" id="2771428"/>
    <lineage>
        <taxon>Bacteria</taxon>
        <taxon>Pseudomonadati</taxon>
        <taxon>Bacteroidota</taxon>
        <taxon>Flavobacteriia</taxon>
        <taxon>Flavobacteriales</taxon>
        <taxon>Weeksellaceae</taxon>
        <taxon>Chryseobacterium group</taxon>
        <taxon>Chryseobacterium</taxon>
    </lineage>
</organism>
<accession>A0ABR8Z776</accession>
<dbReference type="Gene3D" id="3.40.50.1980">
    <property type="entry name" value="Nitrogenase molybdenum iron protein domain"/>
    <property type="match status" value="2"/>
</dbReference>